<evidence type="ECO:0000313" key="3">
    <source>
        <dbReference type="EMBL" id="ABP00314.1"/>
    </source>
</evidence>
<accession>A4S989</accession>
<organism evidence="3 4">
    <name type="scientific">Ostreococcus lucimarinus (strain CCE9901)</name>
    <dbReference type="NCBI Taxonomy" id="436017"/>
    <lineage>
        <taxon>Eukaryota</taxon>
        <taxon>Viridiplantae</taxon>
        <taxon>Chlorophyta</taxon>
        <taxon>Mamiellophyceae</taxon>
        <taxon>Mamiellales</taxon>
        <taxon>Bathycoccaceae</taxon>
        <taxon>Ostreococcus</taxon>
    </lineage>
</organism>
<reference evidence="3 4" key="1">
    <citation type="journal article" date="2007" name="Proc. Natl. Acad. Sci. U.S.A.">
        <title>The tiny eukaryote Ostreococcus provides genomic insights into the paradox of plankton speciation.</title>
        <authorList>
            <person name="Palenik B."/>
            <person name="Grimwood J."/>
            <person name="Aerts A."/>
            <person name="Rouze P."/>
            <person name="Salamov A."/>
            <person name="Putnam N."/>
            <person name="Dupont C."/>
            <person name="Jorgensen R."/>
            <person name="Derelle E."/>
            <person name="Rombauts S."/>
            <person name="Zhou K."/>
            <person name="Otillar R."/>
            <person name="Merchant S.S."/>
            <person name="Podell S."/>
            <person name="Gaasterland T."/>
            <person name="Napoli C."/>
            <person name="Gendler K."/>
            <person name="Manuell A."/>
            <person name="Tai V."/>
            <person name="Vallon O."/>
            <person name="Piganeau G."/>
            <person name="Jancek S."/>
            <person name="Heijde M."/>
            <person name="Jabbari K."/>
            <person name="Bowler C."/>
            <person name="Lohr M."/>
            <person name="Robbens S."/>
            <person name="Werner G."/>
            <person name="Dubchak I."/>
            <person name="Pazour G.J."/>
            <person name="Ren Q."/>
            <person name="Paulsen I."/>
            <person name="Delwiche C."/>
            <person name="Schmutz J."/>
            <person name="Rokhsar D."/>
            <person name="Van de Peer Y."/>
            <person name="Moreau H."/>
            <person name="Grigoriev I.V."/>
        </authorList>
    </citation>
    <scope>NUCLEOTIDE SEQUENCE [LARGE SCALE GENOMIC DNA]</scope>
    <source>
        <strain evidence="3 4">CCE9901</strain>
    </source>
</reference>
<dbReference type="STRING" id="436017.A4S989"/>
<dbReference type="KEGG" id="olu:OSTLU_18551"/>
<dbReference type="AlphaFoldDB" id="A4S989"/>
<dbReference type="HOGENOM" id="CLU_1385855_0_0_1"/>
<gene>
    <name evidence="3" type="ORF">OSTLU_18551</name>
</gene>
<keyword evidence="2" id="KW-0732">Signal</keyword>
<proteinExistence type="predicted"/>
<feature type="compositionally biased region" description="Basic and acidic residues" evidence="1">
    <location>
        <begin position="173"/>
        <end position="188"/>
    </location>
</feature>
<dbReference type="GeneID" id="5005924"/>
<dbReference type="EMBL" id="CP000596">
    <property type="protein sequence ID" value="ABP00314.1"/>
    <property type="molecule type" value="Genomic_DNA"/>
</dbReference>
<evidence type="ECO:0000256" key="2">
    <source>
        <dbReference type="SAM" id="SignalP"/>
    </source>
</evidence>
<feature type="compositionally biased region" description="Low complexity" evidence="1">
    <location>
        <begin position="190"/>
        <end position="210"/>
    </location>
</feature>
<keyword evidence="4" id="KW-1185">Reference proteome</keyword>
<dbReference type="Gramene" id="ABP00314">
    <property type="protein sequence ID" value="ABP00314"/>
    <property type="gene ID" value="OSTLU_18551"/>
</dbReference>
<sequence>MKIPALVVAVAGAFLALNATGSNARKFAKAASKLTQVSVIKTDILKFHHLKNPKAVSLEEKSLIDAWLYAQRDEVNMFGDARGTKYEHGTPLKNEDGTKRNDKYAYVKWRRSDAPWMARFPKHWGKEPAQQTRDYVKLPGAYGFGSGTLKRWIEEKMAEDEAAAAKEAAAASPRRDAEKTSETTREEVVEATSAEAATEGAVETTAGEGA</sequence>
<dbReference type="OrthoDB" id="406097at2759"/>
<dbReference type="OMA" id="RFPKHWG"/>
<evidence type="ECO:0000256" key="1">
    <source>
        <dbReference type="SAM" id="MobiDB-lite"/>
    </source>
</evidence>
<dbReference type="RefSeq" id="XP_001422020.1">
    <property type="nucleotide sequence ID" value="XM_001421983.1"/>
</dbReference>
<feature type="signal peptide" evidence="2">
    <location>
        <begin position="1"/>
        <end position="24"/>
    </location>
</feature>
<feature type="region of interest" description="Disordered" evidence="1">
    <location>
        <begin position="163"/>
        <end position="210"/>
    </location>
</feature>
<protein>
    <submittedName>
        <fullName evidence="3">Uncharacterized protein</fullName>
    </submittedName>
</protein>
<dbReference type="Proteomes" id="UP000001568">
    <property type="component" value="Chromosome 16"/>
</dbReference>
<feature type="chain" id="PRO_5002673259" evidence="2">
    <location>
        <begin position="25"/>
        <end position="210"/>
    </location>
</feature>
<evidence type="ECO:0000313" key="4">
    <source>
        <dbReference type="Proteomes" id="UP000001568"/>
    </source>
</evidence>
<name>A4S989_OSTLU</name>